<organism evidence="2">
    <name type="scientific">marine metagenome</name>
    <dbReference type="NCBI Taxonomy" id="408172"/>
    <lineage>
        <taxon>unclassified sequences</taxon>
        <taxon>metagenomes</taxon>
        <taxon>ecological metagenomes</taxon>
    </lineage>
</organism>
<dbReference type="AlphaFoldDB" id="A0A382IKH0"/>
<keyword evidence="1" id="KW-0472">Membrane</keyword>
<accession>A0A382IKH0</accession>
<name>A0A382IKH0_9ZZZZ</name>
<evidence type="ECO:0000256" key="1">
    <source>
        <dbReference type="SAM" id="Phobius"/>
    </source>
</evidence>
<gene>
    <name evidence="2" type="ORF">METZ01_LOCUS252571</name>
</gene>
<dbReference type="EMBL" id="UINC01067748">
    <property type="protein sequence ID" value="SVB99717.1"/>
    <property type="molecule type" value="Genomic_DNA"/>
</dbReference>
<reference evidence="2" key="1">
    <citation type="submission" date="2018-05" db="EMBL/GenBank/DDBJ databases">
        <authorList>
            <person name="Lanie J.A."/>
            <person name="Ng W.-L."/>
            <person name="Kazmierczak K.M."/>
            <person name="Andrzejewski T.M."/>
            <person name="Davidsen T.M."/>
            <person name="Wayne K.J."/>
            <person name="Tettelin H."/>
            <person name="Glass J.I."/>
            <person name="Rusch D."/>
            <person name="Podicherti R."/>
            <person name="Tsui H.-C.T."/>
            <person name="Winkler M.E."/>
        </authorList>
    </citation>
    <scope>NUCLEOTIDE SEQUENCE</scope>
</reference>
<keyword evidence="1" id="KW-0812">Transmembrane</keyword>
<protein>
    <submittedName>
        <fullName evidence="2">Uncharacterized protein</fullName>
    </submittedName>
</protein>
<sequence length="66" mass="7155">MFLSNYPFRTGVGYACLLSVSIILSLTSLSFGQDQAPAKQIGIYEAIGVMFAQGSGLARMEFTEQE</sequence>
<feature type="transmembrane region" description="Helical" evidence="1">
    <location>
        <begin position="12"/>
        <end position="31"/>
    </location>
</feature>
<evidence type="ECO:0000313" key="2">
    <source>
        <dbReference type="EMBL" id="SVB99717.1"/>
    </source>
</evidence>
<feature type="non-terminal residue" evidence="2">
    <location>
        <position position="66"/>
    </location>
</feature>
<proteinExistence type="predicted"/>
<keyword evidence="1" id="KW-1133">Transmembrane helix</keyword>